<comment type="caution">
    <text evidence="10">The sequence shown here is derived from an EMBL/GenBank/DDBJ whole genome shotgun (WGS) entry which is preliminary data.</text>
</comment>
<feature type="compositionally biased region" description="Polar residues" evidence="7">
    <location>
        <begin position="279"/>
        <end position="299"/>
    </location>
</feature>
<keyword evidence="3" id="KW-0479">Metal-binding</keyword>
<feature type="domain" description="VWFA" evidence="8">
    <location>
        <begin position="505"/>
        <end position="737"/>
    </location>
</feature>
<dbReference type="InterPro" id="IPR041298">
    <property type="entry name" value="UBZ3"/>
</dbReference>
<feature type="domain" description="UBZ3-type" evidence="9">
    <location>
        <begin position="1"/>
        <end position="34"/>
    </location>
</feature>
<keyword evidence="2" id="KW-0808">Transferase</keyword>
<keyword evidence="5" id="KW-0234">DNA repair</keyword>
<dbReference type="Proteomes" id="UP000729357">
    <property type="component" value="Unassembled WGS sequence"/>
</dbReference>
<evidence type="ECO:0000256" key="1">
    <source>
        <dbReference type="ARBA" id="ARBA00004123"/>
    </source>
</evidence>
<dbReference type="InterPro" id="IPR002035">
    <property type="entry name" value="VWF_A"/>
</dbReference>
<dbReference type="InterPro" id="IPR036465">
    <property type="entry name" value="vWFA_dom_sf"/>
</dbReference>
<evidence type="ECO:0000256" key="4">
    <source>
        <dbReference type="ARBA" id="ARBA00022763"/>
    </source>
</evidence>
<sequence length="738" mass="84015">MEKRYICPRCNQEIKSHEKGEHEDWHFAQDLDNQDNGAVAIATPVSPVSPTMPDRKSSSTSPTKAKLQPVDSHRNATPTNGHATKKHRHVTHVNAVDKAAALRAQSEREMQNALQDVQMRYRIYNTEIEPEHDSDYPCACPIHQYQRMKRARRPVLTQWSEAVMYPGEKIYHDLAPQTTLFSGNPYQLRVTSPYGYGGTAWVQSHPRPNYHVKFIHQTIALNNQLNHEAQAKVDAMEPKHSIWDDKTLESVMSNLSVAPEKGAPSSREVDAKSYPAEKASSSNLTPRPNGQPERSNTSRFAAFRKAVGIKSSDERAVAKSEKAINQGIQLRHDILAEEAGRWPDDETRRIVAQYQDKVGMERKIAHLRTHQPLQYLHLLRAGYFEPIPVAWADQASSILTFNIEAAGGWRGITPQWRGYEDTAEERLYWVLNHREGPSNVVRMKPDFISEMNMARDRMAKAVEPPPDYYSADDTCHLQHTSKGYSKQVMPSPFRSSDRPEVPTDDTMILLDISGSMDFDPIRPVYDQYLITGYAPSTQPKNKDVAKAIIRRFIDAMANHDHEFNGYDLVTFSSHAKFVGTITHTNLDKTWNRIAIGGGTRVMTGWQKVKQRHFEKHSESATYHPVYGWQAGPQTPMLRLLLLLDGEATDMDEFELELLGLSWAHVTIFLIGVDGCPHHHRHANELQRISDVNHHVSFVDAQGNTPERFVTHELLKRHLGYDVSMAEFRELEELPPYVE</sequence>
<evidence type="ECO:0000259" key="8">
    <source>
        <dbReference type="PROSITE" id="PS50234"/>
    </source>
</evidence>
<evidence type="ECO:0000256" key="7">
    <source>
        <dbReference type="SAM" id="MobiDB-lite"/>
    </source>
</evidence>
<dbReference type="CDD" id="cd00198">
    <property type="entry name" value="vWFA"/>
    <property type="match status" value="1"/>
</dbReference>
<evidence type="ECO:0000256" key="6">
    <source>
        <dbReference type="ARBA" id="ARBA00023242"/>
    </source>
</evidence>
<dbReference type="PROSITE" id="PS51907">
    <property type="entry name" value="ZF_UBZ3"/>
    <property type="match status" value="1"/>
</dbReference>
<feature type="non-terminal residue" evidence="10">
    <location>
        <position position="1"/>
    </location>
</feature>
<dbReference type="Pfam" id="PF18439">
    <property type="entry name" value="zf_UBZ"/>
    <property type="match status" value="1"/>
</dbReference>
<evidence type="ECO:0000256" key="5">
    <source>
        <dbReference type="ARBA" id="ARBA00023204"/>
    </source>
</evidence>
<reference evidence="10" key="1">
    <citation type="journal article" date="2021" name="J Fungi (Basel)">
        <title>Virulence traits and population genomics of the black yeast Aureobasidium melanogenum.</title>
        <authorList>
            <person name="Cernosa A."/>
            <person name="Sun X."/>
            <person name="Gostincar C."/>
            <person name="Fang C."/>
            <person name="Gunde-Cimerman N."/>
            <person name="Song Z."/>
        </authorList>
    </citation>
    <scope>NUCLEOTIDE SEQUENCE</scope>
    <source>
        <strain evidence="10">EXF-9298</strain>
    </source>
</reference>
<reference evidence="10" key="2">
    <citation type="submission" date="2021-08" db="EMBL/GenBank/DDBJ databases">
        <authorList>
            <person name="Gostincar C."/>
            <person name="Sun X."/>
            <person name="Song Z."/>
            <person name="Gunde-Cimerman N."/>
        </authorList>
    </citation>
    <scope>NUCLEOTIDE SEQUENCE</scope>
    <source>
        <strain evidence="10">EXF-9298</strain>
    </source>
</reference>
<comment type="subcellular location">
    <subcellularLocation>
        <location evidence="1">Nucleus</location>
    </subcellularLocation>
</comment>
<evidence type="ECO:0000256" key="2">
    <source>
        <dbReference type="ARBA" id="ARBA00022679"/>
    </source>
</evidence>
<dbReference type="AlphaFoldDB" id="A0A9P8FTL1"/>
<dbReference type="EMBL" id="JAHFXS010000715">
    <property type="protein sequence ID" value="KAG9982446.1"/>
    <property type="molecule type" value="Genomic_DNA"/>
</dbReference>
<dbReference type="GO" id="GO:0006281">
    <property type="term" value="P:DNA repair"/>
    <property type="evidence" value="ECO:0007669"/>
    <property type="project" value="UniProtKB-KW"/>
</dbReference>
<protein>
    <recommendedName>
        <fullName evidence="12">UBZ3-type domain-containing protein</fullName>
    </recommendedName>
</protein>
<name>A0A9P8FTL1_AURME</name>
<dbReference type="Gene3D" id="3.40.50.410">
    <property type="entry name" value="von Willebrand factor, type A domain"/>
    <property type="match status" value="1"/>
</dbReference>
<dbReference type="GO" id="GO:0005634">
    <property type="term" value="C:nucleus"/>
    <property type="evidence" value="ECO:0007669"/>
    <property type="project" value="UniProtKB-SubCell"/>
</dbReference>
<dbReference type="GO" id="GO:0046872">
    <property type="term" value="F:metal ion binding"/>
    <property type="evidence" value="ECO:0007669"/>
    <property type="project" value="UniProtKB-KW"/>
</dbReference>
<keyword evidence="11" id="KW-1185">Reference proteome</keyword>
<evidence type="ECO:0000313" key="10">
    <source>
        <dbReference type="EMBL" id="KAG9982446.1"/>
    </source>
</evidence>
<feature type="region of interest" description="Disordered" evidence="7">
    <location>
        <begin position="481"/>
        <end position="500"/>
    </location>
</feature>
<accession>A0A9P8FTL1</accession>
<feature type="region of interest" description="Disordered" evidence="7">
    <location>
        <begin position="43"/>
        <end position="88"/>
    </location>
</feature>
<evidence type="ECO:0000313" key="11">
    <source>
        <dbReference type="Proteomes" id="UP000729357"/>
    </source>
</evidence>
<dbReference type="GO" id="GO:0016740">
    <property type="term" value="F:transferase activity"/>
    <property type="evidence" value="ECO:0007669"/>
    <property type="project" value="UniProtKB-KW"/>
</dbReference>
<feature type="region of interest" description="Disordered" evidence="7">
    <location>
        <begin position="256"/>
        <end position="299"/>
    </location>
</feature>
<evidence type="ECO:0000259" key="9">
    <source>
        <dbReference type="PROSITE" id="PS51907"/>
    </source>
</evidence>
<organism evidence="10 11">
    <name type="scientific">Aureobasidium melanogenum</name>
    <name type="common">Aureobasidium pullulans var. melanogenum</name>
    <dbReference type="NCBI Taxonomy" id="46634"/>
    <lineage>
        <taxon>Eukaryota</taxon>
        <taxon>Fungi</taxon>
        <taxon>Dikarya</taxon>
        <taxon>Ascomycota</taxon>
        <taxon>Pezizomycotina</taxon>
        <taxon>Dothideomycetes</taxon>
        <taxon>Dothideomycetidae</taxon>
        <taxon>Dothideales</taxon>
        <taxon>Saccotheciaceae</taxon>
        <taxon>Aureobasidium</taxon>
    </lineage>
</organism>
<dbReference type="SUPFAM" id="SSF53300">
    <property type="entry name" value="vWA-like"/>
    <property type="match status" value="1"/>
</dbReference>
<gene>
    <name evidence="10" type="ORF">KCU98_g6772</name>
</gene>
<keyword evidence="6" id="KW-0539">Nucleus</keyword>
<proteinExistence type="predicted"/>
<keyword evidence="4" id="KW-0227">DNA damage</keyword>
<evidence type="ECO:0000256" key="3">
    <source>
        <dbReference type="ARBA" id="ARBA00022723"/>
    </source>
</evidence>
<evidence type="ECO:0008006" key="12">
    <source>
        <dbReference type="Google" id="ProtNLM"/>
    </source>
</evidence>
<dbReference type="PROSITE" id="PS50234">
    <property type="entry name" value="VWFA"/>
    <property type="match status" value="1"/>
</dbReference>